<dbReference type="InterPro" id="IPR008030">
    <property type="entry name" value="NmrA-like"/>
</dbReference>
<proteinExistence type="predicted"/>
<dbReference type="PANTHER" id="PTHR47129:SF1">
    <property type="entry name" value="NMRA-LIKE DOMAIN-CONTAINING PROTEIN"/>
    <property type="match status" value="1"/>
</dbReference>
<dbReference type="EMBL" id="LT960614">
    <property type="protein sequence ID" value="SON53800.1"/>
    <property type="molecule type" value="Genomic_DNA"/>
</dbReference>
<dbReference type="Gene3D" id="3.90.25.10">
    <property type="entry name" value="UDP-galactose 4-epimerase, domain 1"/>
    <property type="match status" value="1"/>
</dbReference>
<name>A0A2C9D0L8_9HYPH</name>
<reference evidence="3" key="1">
    <citation type="submission" date="2017-09" db="EMBL/GenBank/DDBJ databases">
        <title>Genome sequence of Nannocystis excedens DSM 71.</title>
        <authorList>
            <person name="Blom J."/>
        </authorList>
    </citation>
    <scope>NUCLEOTIDE SEQUENCE [LARGE SCALE GENOMIC DNA]</scope>
    <source>
        <strain evidence="3">type strain: E19</strain>
    </source>
</reference>
<dbReference type="OrthoDB" id="7771794at2"/>
<sequence>MSDTLLVTGASGHLGRRVIAHLLESNGVAPGRIVAATRDPAKLSDLAAKGIKVVAADFEDAASLSAAFAGVGRLLLISTDALDKPGRRLAQHEAAVAAAKAAGVKHIVYTSMPNPDDSLIPFAPDHLGTEQAIKASGLSYTLLRNSWYMDNMFLPLPPVLASGQWFTSAGEGRIANVSREDCARAAATALASSDTTARTYDITGPESLTVSEIAAIVSEVFERPIAVVQVSDEQLTQGMIAAGVPDFMAPLWTSFDANTREGKMNIQTDAVEELTGTAPMTLKAFLAANKAAFAKAA</sequence>
<evidence type="ECO:0000313" key="3">
    <source>
        <dbReference type="Proteomes" id="UP000223606"/>
    </source>
</evidence>
<organism evidence="2 3">
    <name type="scientific">Hartmannibacter diazotrophicus</name>
    <dbReference type="NCBI Taxonomy" id="1482074"/>
    <lineage>
        <taxon>Bacteria</taxon>
        <taxon>Pseudomonadati</taxon>
        <taxon>Pseudomonadota</taxon>
        <taxon>Alphaproteobacteria</taxon>
        <taxon>Hyphomicrobiales</taxon>
        <taxon>Pleomorphomonadaceae</taxon>
        <taxon>Hartmannibacter</taxon>
    </lineage>
</organism>
<dbReference type="CDD" id="cd05269">
    <property type="entry name" value="TMR_SDR_a"/>
    <property type="match status" value="1"/>
</dbReference>
<gene>
    <name evidence="2" type="primary">qorB</name>
    <name evidence="2" type="ORF">HDIA_0259</name>
</gene>
<dbReference type="Pfam" id="PF05368">
    <property type="entry name" value="NmrA"/>
    <property type="match status" value="1"/>
</dbReference>
<dbReference type="Gene3D" id="3.40.50.720">
    <property type="entry name" value="NAD(P)-binding Rossmann-like Domain"/>
    <property type="match status" value="1"/>
</dbReference>
<dbReference type="InterPro" id="IPR052718">
    <property type="entry name" value="NmrA-type_oxidoreductase"/>
</dbReference>
<keyword evidence="3" id="KW-1185">Reference proteome</keyword>
<feature type="domain" description="NmrA-like" evidence="1">
    <location>
        <begin position="2"/>
        <end position="259"/>
    </location>
</feature>
<dbReference type="KEGG" id="hdi:HDIA_0259"/>
<dbReference type="GO" id="GO:0003955">
    <property type="term" value="F:NAD(P)H dehydrogenase (quinone) activity"/>
    <property type="evidence" value="ECO:0007669"/>
    <property type="project" value="UniProtKB-EC"/>
</dbReference>
<accession>A0A2C9D0L8</accession>
<dbReference type="RefSeq" id="WP_099553643.1">
    <property type="nucleotide sequence ID" value="NZ_LT960614.1"/>
</dbReference>
<dbReference type="Proteomes" id="UP000223606">
    <property type="component" value="Chromosome 1"/>
</dbReference>
<evidence type="ECO:0000313" key="2">
    <source>
        <dbReference type="EMBL" id="SON53800.1"/>
    </source>
</evidence>
<dbReference type="InterPro" id="IPR036291">
    <property type="entry name" value="NAD(P)-bd_dom_sf"/>
</dbReference>
<dbReference type="EC" id="1.6.5.2" evidence="2"/>
<keyword evidence="2" id="KW-0560">Oxidoreductase</keyword>
<dbReference type="PANTHER" id="PTHR47129">
    <property type="entry name" value="QUINONE OXIDOREDUCTASE 2"/>
    <property type="match status" value="1"/>
</dbReference>
<protein>
    <submittedName>
        <fullName evidence="2">Quinone oxidoreductase 2</fullName>
        <ecNumber evidence="2">1.6.5.2</ecNumber>
    </submittedName>
</protein>
<dbReference type="AlphaFoldDB" id="A0A2C9D0L8"/>
<evidence type="ECO:0000259" key="1">
    <source>
        <dbReference type="Pfam" id="PF05368"/>
    </source>
</evidence>
<dbReference type="SUPFAM" id="SSF51735">
    <property type="entry name" value="NAD(P)-binding Rossmann-fold domains"/>
    <property type="match status" value="1"/>
</dbReference>